<dbReference type="GO" id="GO:0006508">
    <property type="term" value="P:proteolysis"/>
    <property type="evidence" value="ECO:0007669"/>
    <property type="project" value="InterPro"/>
</dbReference>
<accession>A0A0S8FXN8</accession>
<dbReference type="AlphaFoldDB" id="A0A0S8FXN8"/>
<organism evidence="5 6">
    <name type="scientific">candidate division WOR_3 bacterium SM23_42</name>
    <dbReference type="NCBI Taxonomy" id="1703779"/>
    <lineage>
        <taxon>Bacteria</taxon>
        <taxon>Bacteria division WOR-3</taxon>
    </lineage>
</organism>
<reference evidence="5 6" key="1">
    <citation type="journal article" date="2015" name="Microbiome">
        <title>Genomic resolution of linkages in carbon, nitrogen, and sulfur cycling among widespread estuary sediment bacteria.</title>
        <authorList>
            <person name="Baker B.J."/>
            <person name="Lazar C.S."/>
            <person name="Teske A.P."/>
            <person name="Dick G.J."/>
        </authorList>
    </citation>
    <scope>NUCLEOTIDE SEQUENCE [LARGE SCALE GENOMIC DNA]</scope>
    <source>
        <strain evidence="5">SM23_42</strain>
    </source>
</reference>
<dbReference type="Pfam" id="PF18962">
    <property type="entry name" value="Por_Secre_tail"/>
    <property type="match status" value="1"/>
</dbReference>
<dbReference type="InterPro" id="IPR038490">
    <property type="entry name" value="Gingipain_propep_sf"/>
</dbReference>
<dbReference type="STRING" id="1703779.AMJ83_00480"/>
<proteinExistence type="predicted"/>
<dbReference type="NCBIfam" id="TIGR04183">
    <property type="entry name" value="Por_Secre_tail"/>
    <property type="match status" value="1"/>
</dbReference>
<protein>
    <recommendedName>
        <fullName evidence="7">Gingipain domain-containing protein</fullName>
    </recommendedName>
</protein>
<dbReference type="Gene3D" id="3.40.50.1460">
    <property type="match status" value="1"/>
</dbReference>
<dbReference type="Pfam" id="PF01364">
    <property type="entry name" value="Peptidase_C25"/>
    <property type="match status" value="1"/>
</dbReference>
<evidence type="ECO:0000313" key="6">
    <source>
        <dbReference type="Proteomes" id="UP000051373"/>
    </source>
</evidence>
<gene>
    <name evidence="5" type="ORF">AMJ83_00480</name>
</gene>
<dbReference type="Pfam" id="PF08126">
    <property type="entry name" value="Propeptide_C25"/>
    <property type="match status" value="1"/>
</dbReference>
<dbReference type="InterPro" id="IPR026444">
    <property type="entry name" value="Secre_tail"/>
</dbReference>
<dbReference type="InterPro" id="IPR029030">
    <property type="entry name" value="Caspase-like_dom_sf"/>
</dbReference>
<evidence type="ECO:0000259" key="2">
    <source>
        <dbReference type="Pfam" id="PF01364"/>
    </source>
</evidence>
<evidence type="ECO:0008006" key="7">
    <source>
        <dbReference type="Google" id="ProtNLM"/>
    </source>
</evidence>
<dbReference type="InterPro" id="IPR029031">
    <property type="entry name" value="Gingipain_N_sf"/>
</dbReference>
<dbReference type="GO" id="GO:0004197">
    <property type="term" value="F:cysteine-type endopeptidase activity"/>
    <property type="evidence" value="ECO:0007669"/>
    <property type="project" value="InterPro"/>
</dbReference>
<feature type="domain" description="Gingipain propeptide" evidence="3">
    <location>
        <begin position="42"/>
        <end position="214"/>
    </location>
</feature>
<dbReference type="SUPFAM" id="SSF52129">
    <property type="entry name" value="Caspase-like"/>
    <property type="match status" value="1"/>
</dbReference>
<feature type="domain" description="Secretion system C-terminal sorting" evidence="4">
    <location>
        <begin position="967"/>
        <end position="1051"/>
    </location>
</feature>
<evidence type="ECO:0000313" key="5">
    <source>
        <dbReference type="EMBL" id="KPK64708.1"/>
    </source>
</evidence>
<keyword evidence="1" id="KW-0732">Signal</keyword>
<sequence length="1055" mass="118463">MRRPQLIIIALSVFIATFSLEAGQLKINLKAADYDIMDGENGLHKIMMADFSNLLVPGKPMLPARVFTIALPPRADVISVDISGNNGIELPGTYKIEPAPSVAPCHKNNPVPMGSHSDWQKNYESTYSSDAAYPEQVGKYLGTGQLRKYKFARVAFFPFVYHPKSGRLFYYRNCEVTINYSLSTNGQANTMGLQQMLSDRVADDRASQLFVNYNEAKYWYTPQRINPARQTHDYVIITTDALQDTISYLVAWKQYLGYSVNLVTTTWITNNYTGTDMQQKIRNFLIDKYIDWGIHYVLFVGNIDVIPMRYCFPNPNDHNPNSEFCTPTDYYYADLTGNWDSDGDGFYGEYGQDSVDFVPEVIVGRIPWNMEVGGICHKLVRFEQDTGTWKSNALLLGAIYFYENEDIPGSPKTDAAELMEEMIVDILGGWTYTKMYETEGLRPCIYPCDIPLTQSNVVSNWPANAYGIVNWGGHGAPHRVSRHLWLWDDGDSIPESPELMRIPFFQNENVSSLNDSHPSINFCCSCNNAWPEENNLARELIRHGSAGIAACTRPSYITLGWDDEDDGGLVSTDYYFFHYLINQNERIGDALFDAQVFYYNNFFWWDYISQHNIFCLNLYGEPSLAREGFAVPVISVHDHVWLDSGNDGFADPCDTISLTVSLLNSGIEASSVTAELFPNDEYITVLDSISNYGSIMGGATKDNASDPFVFYIADTAPCYSCTLNLKITADSLNFYDNIYITVGTPPLLIVDDDAGGTYESYFTASLERLNVSFHLQDSDDLTSDSSLYRYQALVWLTGDNPLPLDSLRIAALSAYLDSGGRLFITGQDVEGCHDIDFYQNYLHALVIDSSAYRIRVDGVDGDTISAGLTFLIVGYPGANNQDSPTIISPLPGADSIFSYRMGGCCGVKYDNGFKAVYLSYGFEAIASTELADTVMRRILEWFDIPLGIEEIATWHAVPKTTMSLQVSPNPFTQQTQIRFSIQDSRSTIQKMELSIYDISGRLVNSFNHETPIMNCESVVSWDGTDQADRQLGSGVYFIKLTADDYETTEKVLYVR</sequence>
<evidence type="ECO:0000256" key="1">
    <source>
        <dbReference type="ARBA" id="ARBA00022729"/>
    </source>
</evidence>
<dbReference type="InterPro" id="IPR012600">
    <property type="entry name" value="Propeptide_C25"/>
</dbReference>
<dbReference type="EMBL" id="LJUJ01000001">
    <property type="protein sequence ID" value="KPK64708.1"/>
    <property type="molecule type" value="Genomic_DNA"/>
</dbReference>
<name>A0A0S8FXN8_UNCW3</name>
<comment type="caution">
    <text evidence="5">The sequence shown here is derived from an EMBL/GenBank/DDBJ whole genome shotgun (WGS) entry which is preliminary data.</text>
</comment>
<dbReference type="Gene3D" id="3.40.50.10390">
    <property type="entry name" value="Gingipain r, domain 1"/>
    <property type="match status" value="1"/>
</dbReference>
<dbReference type="Proteomes" id="UP000051373">
    <property type="component" value="Unassembled WGS sequence"/>
</dbReference>
<evidence type="ECO:0000259" key="4">
    <source>
        <dbReference type="Pfam" id="PF18962"/>
    </source>
</evidence>
<evidence type="ECO:0000259" key="3">
    <source>
        <dbReference type="Pfam" id="PF08126"/>
    </source>
</evidence>
<dbReference type="InterPro" id="IPR001769">
    <property type="entry name" value="Gingipain"/>
</dbReference>
<dbReference type="Gene3D" id="2.60.40.4070">
    <property type="match status" value="1"/>
</dbReference>
<dbReference type="Gene3D" id="2.60.40.3800">
    <property type="match status" value="1"/>
</dbReference>
<feature type="domain" description="Gingipain" evidence="2">
    <location>
        <begin position="234"/>
        <end position="624"/>
    </location>
</feature>